<dbReference type="AlphaFoldDB" id="A0A9N9G5Q9"/>
<organism evidence="1 2">
    <name type="scientific">Paraglomus occultum</name>
    <dbReference type="NCBI Taxonomy" id="144539"/>
    <lineage>
        <taxon>Eukaryota</taxon>
        <taxon>Fungi</taxon>
        <taxon>Fungi incertae sedis</taxon>
        <taxon>Mucoromycota</taxon>
        <taxon>Glomeromycotina</taxon>
        <taxon>Glomeromycetes</taxon>
        <taxon>Paraglomerales</taxon>
        <taxon>Paraglomeraceae</taxon>
        <taxon>Paraglomus</taxon>
    </lineage>
</organism>
<evidence type="ECO:0000313" key="2">
    <source>
        <dbReference type="Proteomes" id="UP000789572"/>
    </source>
</evidence>
<evidence type="ECO:0000313" key="1">
    <source>
        <dbReference type="EMBL" id="CAG8586776.1"/>
    </source>
</evidence>
<reference evidence="1" key="1">
    <citation type="submission" date="2021-06" db="EMBL/GenBank/DDBJ databases">
        <authorList>
            <person name="Kallberg Y."/>
            <person name="Tangrot J."/>
            <person name="Rosling A."/>
        </authorList>
    </citation>
    <scope>NUCLEOTIDE SEQUENCE</scope>
    <source>
        <strain evidence="1">IA702</strain>
    </source>
</reference>
<comment type="caution">
    <text evidence="1">The sequence shown here is derived from an EMBL/GenBank/DDBJ whole genome shotgun (WGS) entry which is preliminary data.</text>
</comment>
<gene>
    <name evidence="1" type="ORF">POCULU_LOCUS6766</name>
</gene>
<keyword evidence="2" id="KW-1185">Reference proteome</keyword>
<accession>A0A9N9G5Q9</accession>
<name>A0A9N9G5Q9_9GLOM</name>
<dbReference type="Proteomes" id="UP000789572">
    <property type="component" value="Unassembled WGS sequence"/>
</dbReference>
<protein>
    <submittedName>
        <fullName evidence="1">8254_t:CDS:1</fullName>
    </submittedName>
</protein>
<proteinExistence type="predicted"/>
<dbReference type="EMBL" id="CAJVPJ010001329">
    <property type="protein sequence ID" value="CAG8586776.1"/>
    <property type="molecule type" value="Genomic_DNA"/>
</dbReference>
<sequence>MGMKAWYSKVKGVNGVTVLNVDRGSGKVQSLWRAVVEWEMEDITYRGLYVHCAIEKPRKHCEDCGDYDDDARNFDGHSAA</sequence>